<keyword evidence="2" id="KW-0732">Signal</keyword>
<keyword evidence="4" id="KW-1185">Reference proteome</keyword>
<gene>
    <name evidence="3" type="ORF">LZC94_44475</name>
</gene>
<proteinExistence type="predicted"/>
<name>A0ABZ2LYD1_9BACT</name>
<protein>
    <submittedName>
        <fullName evidence="3">Uncharacterized protein</fullName>
    </submittedName>
</protein>
<dbReference type="Proteomes" id="UP001370348">
    <property type="component" value="Chromosome"/>
</dbReference>
<feature type="chain" id="PRO_5045388696" evidence="2">
    <location>
        <begin position="24"/>
        <end position="231"/>
    </location>
</feature>
<dbReference type="EMBL" id="CP089984">
    <property type="protein sequence ID" value="WXB14863.1"/>
    <property type="molecule type" value="Genomic_DNA"/>
</dbReference>
<evidence type="ECO:0000256" key="1">
    <source>
        <dbReference type="SAM" id="MobiDB-lite"/>
    </source>
</evidence>
<sequence length="231" mass="24246">MSMVSSFRTIPFALSLSVMLALAAGCSSESNPPPNNPPASLTLQGTATGEKPADSGEPVATLVWSKGGGQILATRSTARAAIDAAPPRKFTLPVNDPPPAEVIDSAGLAFAFIAAVRPDKTPVDASEMAAAIVGGSEEFILVYSAHNIAPDSFSGKLFRGAVEAGYHLYKVRKFTEQERSEISACKQTATSQGKDPKVECPAFKQHVSPAPNGFSEQILIKLPKPSFPDFS</sequence>
<evidence type="ECO:0000313" key="3">
    <source>
        <dbReference type="EMBL" id="WXB14863.1"/>
    </source>
</evidence>
<reference evidence="3 4" key="1">
    <citation type="submission" date="2021-12" db="EMBL/GenBank/DDBJ databases">
        <title>Discovery of the Pendulisporaceae a myxobacterial family with distinct sporulation behavior and unique specialized metabolism.</title>
        <authorList>
            <person name="Garcia R."/>
            <person name="Popoff A."/>
            <person name="Bader C.D."/>
            <person name="Loehr J."/>
            <person name="Walesch S."/>
            <person name="Walt C."/>
            <person name="Boldt J."/>
            <person name="Bunk B."/>
            <person name="Haeckl F.J.F.P.J."/>
            <person name="Gunesch A.P."/>
            <person name="Birkelbach J."/>
            <person name="Nuebel U."/>
            <person name="Pietschmann T."/>
            <person name="Bach T."/>
            <person name="Mueller R."/>
        </authorList>
    </citation>
    <scope>NUCLEOTIDE SEQUENCE [LARGE SCALE GENOMIC DNA]</scope>
    <source>
        <strain evidence="3 4">MSr11954</strain>
    </source>
</reference>
<organism evidence="3 4">
    <name type="scientific">Pendulispora albinea</name>
    <dbReference type="NCBI Taxonomy" id="2741071"/>
    <lineage>
        <taxon>Bacteria</taxon>
        <taxon>Pseudomonadati</taxon>
        <taxon>Myxococcota</taxon>
        <taxon>Myxococcia</taxon>
        <taxon>Myxococcales</taxon>
        <taxon>Sorangiineae</taxon>
        <taxon>Pendulisporaceae</taxon>
        <taxon>Pendulispora</taxon>
    </lineage>
</organism>
<feature type="signal peptide" evidence="2">
    <location>
        <begin position="1"/>
        <end position="23"/>
    </location>
</feature>
<dbReference type="RefSeq" id="WP_394824487.1">
    <property type="nucleotide sequence ID" value="NZ_CP089984.1"/>
</dbReference>
<evidence type="ECO:0000313" key="4">
    <source>
        <dbReference type="Proteomes" id="UP001370348"/>
    </source>
</evidence>
<feature type="region of interest" description="Disordered" evidence="1">
    <location>
        <begin position="26"/>
        <end position="60"/>
    </location>
</feature>
<accession>A0ABZ2LYD1</accession>
<evidence type="ECO:0000256" key="2">
    <source>
        <dbReference type="SAM" id="SignalP"/>
    </source>
</evidence>